<proteinExistence type="predicted"/>
<feature type="chain" id="PRO_5015185466" description="N,N-dimethylformamidase beta subunit-like C-terminal domain-containing protein" evidence="1">
    <location>
        <begin position="30"/>
        <end position="270"/>
    </location>
</feature>
<dbReference type="Proteomes" id="UP000265325">
    <property type="component" value="Unassembled WGS sequence"/>
</dbReference>
<dbReference type="OrthoDB" id="505641at2"/>
<evidence type="ECO:0000256" key="1">
    <source>
        <dbReference type="SAM" id="SignalP"/>
    </source>
</evidence>
<dbReference type="AlphaFoldDB" id="A0A2P2GT93"/>
<name>A0A2P2GT93_STREW</name>
<protein>
    <recommendedName>
        <fullName evidence="2">N,N-dimethylformamidase beta subunit-like C-terminal domain-containing protein</fullName>
    </recommendedName>
</protein>
<comment type="caution">
    <text evidence="3">The sequence shown here is derived from an EMBL/GenBank/DDBJ whole genome shotgun (WGS) entry which is preliminary data.</text>
</comment>
<sequence length="270" mass="28348">MQLARRTVLLAAGAASAALAVAAPGTAAAAGPLPPAGPHTGDNPVVRENLAEGSDEWGIGPRETCGVDPRHPEIQGYAAAASVEPGQDLALRVSARGERTCTVEVYRLGHYGGDRARHLLTAEDVPADGRTWKTRVPASWVSGLFLAVLTTSGGHRAYTPFVVREPARRSDVLAVVPLSYAGRRPYPGLGMPGTLGTDASTARWLEEAGYDVTYATEEDVRKGRVRPARYGAVVHPSATALPRPLALAEPGHADERTRSEAAALLDGLLD</sequence>
<accession>A0A2P2GT93</accession>
<keyword evidence="4" id="KW-1185">Reference proteome</keyword>
<keyword evidence="1" id="KW-0732">Signal</keyword>
<dbReference type="InterPro" id="IPR046540">
    <property type="entry name" value="DMFA2_C"/>
</dbReference>
<feature type="signal peptide" evidence="1">
    <location>
        <begin position="1"/>
        <end position="29"/>
    </location>
</feature>
<dbReference type="Pfam" id="PF20254">
    <property type="entry name" value="DMFA2_C"/>
    <property type="match status" value="1"/>
</dbReference>
<evidence type="ECO:0000313" key="3">
    <source>
        <dbReference type="EMBL" id="KKZ74710.1"/>
    </source>
</evidence>
<gene>
    <name evidence="3" type="ORF">VO63_06420</name>
</gene>
<evidence type="ECO:0000313" key="4">
    <source>
        <dbReference type="Proteomes" id="UP000265325"/>
    </source>
</evidence>
<feature type="domain" description="N,N-dimethylformamidase beta subunit-like C-terminal" evidence="2">
    <location>
        <begin position="102"/>
        <end position="178"/>
    </location>
</feature>
<dbReference type="EMBL" id="LAQS01000007">
    <property type="protein sequence ID" value="KKZ74710.1"/>
    <property type="molecule type" value="Genomic_DNA"/>
</dbReference>
<organism evidence="3 4">
    <name type="scientific">Streptomyces showdoensis</name>
    <dbReference type="NCBI Taxonomy" id="68268"/>
    <lineage>
        <taxon>Bacteria</taxon>
        <taxon>Bacillati</taxon>
        <taxon>Actinomycetota</taxon>
        <taxon>Actinomycetes</taxon>
        <taxon>Kitasatosporales</taxon>
        <taxon>Streptomycetaceae</taxon>
        <taxon>Streptomyces</taxon>
    </lineage>
</organism>
<evidence type="ECO:0000259" key="2">
    <source>
        <dbReference type="Pfam" id="PF20254"/>
    </source>
</evidence>
<reference evidence="3 4" key="1">
    <citation type="submission" date="2015-05" db="EMBL/GenBank/DDBJ databases">
        <title>Draft Genome assembly of Streptomyces showdoensis.</title>
        <authorList>
            <person name="Thapa K.K."/>
            <person name="Metsa-Ketela M."/>
        </authorList>
    </citation>
    <scope>NUCLEOTIDE SEQUENCE [LARGE SCALE GENOMIC DNA]</scope>
    <source>
        <strain evidence="3 4">ATCC 15227</strain>
    </source>
</reference>
<dbReference type="InterPro" id="IPR006311">
    <property type="entry name" value="TAT_signal"/>
</dbReference>
<dbReference type="RefSeq" id="WP_046906585.1">
    <property type="nucleotide sequence ID" value="NZ_JBHMCW010000013.1"/>
</dbReference>
<dbReference type="PROSITE" id="PS51318">
    <property type="entry name" value="TAT"/>
    <property type="match status" value="1"/>
</dbReference>